<evidence type="ECO:0000313" key="3">
    <source>
        <dbReference type="Proteomes" id="UP001256711"/>
    </source>
</evidence>
<dbReference type="EMBL" id="JARQBJ010000001">
    <property type="protein sequence ID" value="MDT2808906.1"/>
    <property type="molecule type" value="Genomic_DNA"/>
</dbReference>
<protein>
    <submittedName>
        <fullName evidence="2">Isochorismatase family protein</fullName>
    </submittedName>
</protein>
<dbReference type="RefSeq" id="WP_311834775.1">
    <property type="nucleotide sequence ID" value="NZ_JARQBJ010000001.1"/>
</dbReference>
<name>A0AAW8TU18_9ENTE</name>
<dbReference type="InterPro" id="IPR036380">
    <property type="entry name" value="Isochorismatase-like_sf"/>
</dbReference>
<evidence type="ECO:0000259" key="1">
    <source>
        <dbReference type="Pfam" id="PF00857"/>
    </source>
</evidence>
<dbReference type="InterPro" id="IPR000868">
    <property type="entry name" value="Isochorismatase-like_dom"/>
</dbReference>
<sequence>MLVIVDMQNRILDESDENYVPTAAKLIPLIKERLDHARQTGELVIYTRDIPVEYQTEEEHPKLQIIPELAPLATEIILKKHYFALPPQQLLEIQALPEVEGQKTIELVGAELNLCVLANTLALQSVFPEADLLIKTKHVTGNALSQETLALLRELHVQVE</sequence>
<gene>
    <name evidence="2" type="ORF">P7H43_00120</name>
</gene>
<dbReference type="AlphaFoldDB" id="A0AAW8TU18"/>
<dbReference type="SUPFAM" id="SSF52499">
    <property type="entry name" value="Isochorismatase-like hydrolases"/>
    <property type="match status" value="1"/>
</dbReference>
<evidence type="ECO:0000313" key="2">
    <source>
        <dbReference type="EMBL" id="MDT2808906.1"/>
    </source>
</evidence>
<proteinExistence type="predicted"/>
<accession>A0AAW8TU18</accession>
<dbReference type="Proteomes" id="UP001256711">
    <property type="component" value="Unassembled WGS sequence"/>
</dbReference>
<dbReference type="Gene3D" id="3.40.50.850">
    <property type="entry name" value="Isochorismatase-like"/>
    <property type="match status" value="1"/>
</dbReference>
<feature type="domain" description="Isochorismatase-like" evidence="1">
    <location>
        <begin position="1"/>
        <end position="122"/>
    </location>
</feature>
<comment type="caution">
    <text evidence="2">The sequence shown here is derived from an EMBL/GenBank/DDBJ whole genome shotgun (WGS) entry which is preliminary data.</text>
</comment>
<reference evidence="2" key="1">
    <citation type="submission" date="2023-03" db="EMBL/GenBank/DDBJ databases">
        <authorList>
            <person name="Shen W."/>
            <person name="Cai J."/>
        </authorList>
    </citation>
    <scope>NUCLEOTIDE SEQUENCE</scope>
    <source>
        <strain evidence="2">B226-2</strain>
    </source>
</reference>
<dbReference type="Pfam" id="PF00857">
    <property type="entry name" value="Isochorismatase"/>
    <property type="match status" value="1"/>
</dbReference>
<organism evidence="2 3">
    <name type="scientific">Enterococcus asini</name>
    <dbReference type="NCBI Taxonomy" id="57732"/>
    <lineage>
        <taxon>Bacteria</taxon>
        <taxon>Bacillati</taxon>
        <taxon>Bacillota</taxon>
        <taxon>Bacilli</taxon>
        <taxon>Lactobacillales</taxon>
        <taxon>Enterococcaceae</taxon>
        <taxon>Enterococcus</taxon>
    </lineage>
</organism>